<name>A0ABW1NFJ2_9ACTN</name>
<evidence type="ECO:0000313" key="2">
    <source>
        <dbReference type="Proteomes" id="UP001596137"/>
    </source>
</evidence>
<sequence length="118" mass="12873">MTEHTLIFKVVRSRALDTGTDVWVALPEGAPGSVSGDTLAELLEEAEAIKHFVLGLSKDVPVRIEFMFEVPGVPVETIDSYRQARARLIDQLRQAGLSEQDSAELLTLPGGQTLRQTA</sequence>
<gene>
    <name evidence="1" type="ORF">ACFP1K_11595</name>
</gene>
<dbReference type="EMBL" id="JBHSRF010000012">
    <property type="protein sequence ID" value="MFC6081801.1"/>
    <property type="molecule type" value="Genomic_DNA"/>
</dbReference>
<accession>A0ABW1NFJ2</accession>
<evidence type="ECO:0000313" key="1">
    <source>
        <dbReference type="EMBL" id="MFC6081801.1"/>
    </source>
</evidence>
<protein>
    <submittedName>
        <fullName evidence="1">Uncharacterized protein</fullName>
    </submittedName>
</protein>
<dbReference type="RefSeq" id="WP_380750484.1">
    <property type="nucleotide sequence ID" value="NZ_JBHSRF010000012.1"/>
</dbReference>
<reference evidence="2" key="1">
    <citation type="journal article" date="2019" name="Int. J. Syst. Evol. Microbiol.">
        <title>The Global Catalogue of Microorganisms (GCM) 10K type strain sequencing project: providing services to taxonomists for standard genome sequencing and annotation.</title>
        <authorList>
            <consortium name="The Broad Institute Genomics Platform"/>
            <consortium name="The Broad Institute Genome Sequencing Center for Infectious Disease"/>
            <person name="Wu L."/>
            <person name="Ma J."/>
        </authorList>
    </citation>
    <scope>NUCLEOTIDE SEQUENCE [LARGE SCALE GENOMIC DNA]</scope>
    <source>
        <strain evidence="2">JCM 30346</strain>
    </source>
</reference>
<comment type="caution">
    <text evidence="1">The sequence shown here is derived from an EMBL/GenBank/DDBJ whole genome shotgun (WGS) entry which is preliminary data.</text>
</comment>
<keyword evidence="2" id="KW-1185">Reference proteome</keyword>
<dbReference type="Proteomes" id="UP001596137">
    <property type="component" value="Unassembled WGS sequence"/>
</dbReference>
<organism evidence="1 2">
    <name type="scientific">Sphaerisporangium aureirubrum</name>
    <dbReference type="NCBI Taxonomy" id="1544736"/>
    <lineage>
        <taxon>Bacteria</taxon>
        <taxon>Bacillati</taxon>
        <taxon>Actinomycetota</taxon>
        <taxon>Actinomycetes</taxon>
        <taxon>Streptosporangiales</taxon>
        <taxon>Streptosporangiaceae</taxon>
        <taxon>Sphaerisporangium</taxon>
    </lineage>
</organism>
<proteinExistence type="predicted"/>